<evidence type="ECO:0000313" key="2">
    <source>
        <dbReference type="EMBL" id="CAK0895096.1"/>
    </source>
</evidence>
<accession>A0ABN9XA39</accession>
<protein>
    <submittedName>
        <fullName evidence="2">Uncharacterized protein</fullName>
    </submittedName>
</protein>
<sequence>GTTLDFDDDFNDDIPDEWSVKNPARCPYYHLAPKTTMEGRAVEQTLFSHGEEDEYDPRNPCFVQPADTQQVVESTARQLQQQIARLQSLIKAREKIEPTSSTAMKTYKRVLEELRADFADLGVELEPVEEGRGGGDGTAILPWTSSRRCMPHQLGRGTPRCRTGRPPGKRVWLCSQASRVGDEADVVFVAEAMPEAARPWPPWASMIQ</sequence>
<keyword evidence="3" id="KW-1185">Reference proteome</keyword>
<feature type="coiled-coil region" evidence="1">
    <location>
        <begin position="69"/>
        <end position="96"/>
    </location>
</feature>
<keyword evidence="1" id="KW-0175">Coiled coil</keyword>
<dbReference type="EMBL" id="CAUYUJ010019990">
    <property type="protein sequence ID" value="CAK0895096.1"/>
    <property type="molecule type" value="Genomic_DNA"/>
</dbReference>
<evidence type="ECO:0000313" key="3">
    <source>
        <dbReference type="Proteomes" id="UP001189429"/>
    </source>
</evidence>
<reference evidence="2" key="1">
    <citation type="submission" date="2023-10" db="EMBL/GenBank/DDBJ databases">
        <authorList>
            <person name="Chen Y."/>
            <person name="Shah S."/>
            <person name="Dougan E. K."/>
            <person name="Thang M."/>
            <person name="Chan C."/>
        </authorList>
    </citation>
    <scope>NUCLEOTIDE SEQUENCE [LARGE SCALE GENOMIC DNA]</scope>
</reference>
<proteinExistence type="predicted"/>
<dbReference type="Proteomes" id="UP001189429">
    <property type="component" value="Unassembled WGS sequence"/>
</dbReference>
<organism evidence="2 3">
    <name type="scientific">Prorocentrum cordatum</name>
    <dbReference type="NCBI Taxonomy" id="2364126"/>
    <lineage>
        <taxon>Eukaryota</taxon>
        <taxon>Sar</taxon>
        <taxon>Alveolata</taxon>
        <taxon>Dinophyceae</taxon>
        <taxon>Prorocentrales</taxon>
        <taxon>Prorocentraceae</taxon>
        <taxon>Prorocentrum</taxon>
    </lineage>
</organism>
<name>A0ABN9XA39_9DINO</name>
<feature type="non-terminal residue" evidence="2">
    <location>
        <position position="1"/>
    </location>
</feature>
<comment type="caution">
    <text evidence="2">The sequence shown here is derived from an EMBL/GenBank/DDBJ whole genome shotgun (WGS) entry which is preliminary data.</text>
</comment>
<gene>
    <name evidence="2" type="ORF">PCOR1329_LOCUS73948</name>
</gene>
<dbReference type="EMBL" id="CAUYUJ010019990">
    <property type="protein sequence ID" value="CAK0895095.1"/>
    <property type="molecule type" value="Genomic_DNA"/>
</dbReference>
<evidence type="ECO:0000256" key="1">
    <source>
        <dbReference type="SAM" id="Coils"/>
    </source>
</evidence>